<evidence type="ECO:0000313" key="6">
    <source>
        <dbReference type="Proteomes" id="UP001141327"/>
    </source>
</evidence>
<reference evidence="5" key="1">
    <citation type="journal article" date="2022" name="bioRxiv">
        <title>Genomics of Preaxostyla Flagellates Illuminates Evolutionary Transitions and the Path Towards Mitochondrial Loss.</title>
        <authorList>
            <person name="Novak L.V.F."/>
            <person name="Treitli S.C."/>
            <person name="Pyrih J."/>
            <person name="Halakuc P."/>
            <person name="Pipaliya S.V."/>
            <person name="Vacek V."/>
            <person name="Brzon O."/>
            <person name="Soukal P."/>
            <person name="Eme L."/>
            <person name="Dacks J.B."/>
            <person name="Karnkowska A."/>
            <person name="Elias M."/>
            <person name="Hampl V."/>
        </authorList>
    </citation>
    <scope>NUCLEOTIDE SEQUENCE</scope>
    <source>
        <strain evidence="5">RCP-MX</strain>
    </source>
</reference>
<name>A0ABQ8UNK9_9EUKA</name>
<feature type="transmembrane region" description="Helical" evidence="4">
    <location>
        <begin position="182"/>
        <end position="202"/>
    </location>
</feature>
<accession>A0ABQ8UNK9</accession>
<keyword evidence="3" id="KW-0408">Iron</keyword>
<proteinExistence type="inferred from homology"/>
<comment type="similarity">
    <text evidence="1">Belongs to the hemerythrin family.</text>
</comment>
<keyword evidence="4" id="KW-0812">Transmembrane</keyword>
<gene>
    <name evidence="5" type="ORF">PAPYR_3756</name>
</gene>
<keyword evidence="6" id="KW-1185">Reference proteome</keyword>
<dbReference type="EMBL" id="JAPMOS010000015">
    <property type="protein sequence ID" value="KAJ4460041.1"/>
    <property type="molecule type" value="Genomic_DNA"/>
</dbReference>
<keyword evidence="4" id="KW-0472">Membrane</keyword>
<keyword evidence="4" id="KW-1133">Transmembrane helix</keyword>
<sequence>MRFLGSSGLTKLPLDAAPPHLRLAGLGAGDGDGLWYRLDVDDTYPLATTSRDLLREQIGSSLRNLTQLHNIISLWASPEIHSLWFDVHECLLYPWSQWRCVPGRIVGWPNNGTLAELFNTYLQAVDRLTSVGDYDLVPSNLDFQFVDTAFDWDLIEGLGRTTLLFMSPPPVAVMLMNLNQVVIFYTLCMISVLLGYLFLYRVNVIKTELTKTALLRALLPNAAFEVSATSLNSVPQTNVKELDELHLAIAKALNVVRDGLTVMQPLTQLAEGYEVALAAIAKSFEVEEHMMRQHAMPARKAHAADHASQLQKYGDVLPALREERPEAVDMLTAILRERPLIAHCVKFDVAMGHFLNRRGVF</sequence>
<evidence type="ECO:0000256" key="3">
    <source>
        <dbReference type="ARBA" id="ARBA00023004"/>
    </source>
</evidence>
<dbReference type="InterPro" id="IPR035938">
    <property type="entry name" value="Hemerythrin-like_sf"/>
</dbReference>
<protein>
    <submittedName>
        <fullName evidence="5">Uncharacterized protein</fullName>
    </submittedName>
</protein>
<comment type="caution">
    <text evidence="5">The sequence shown here is derived from an EMBL/GenBank/DDBJ whole genome shotgun (WGS) entry which is preliminary data.</text>
</comment>
<dbReference type="Gene3D" id="1.20.120.50">
    <property type="entry name" value="Hemerythrin-like"/>
    <property type="match status" value="1"/>
</dbReference>
<evidence type="ECO:0000256" key="4">
    <source>
        <dbReference type="SAM" id="Phobius"/>
    </source>
</evidence>
<evidence type="ECO:0000313" key="5">
    <source>
        <dbReference type="EMBL" id="KAJ4460041.1"/>
    </source>
</evidence>
<dbReference type="SUPFAM" id="SSF47188">
    <property type="entry name" value="Hemerythrin-like"/>
    <property type="match status" value="1"/>
</dbReference>
<keyword evidence="2" id="KW-0479">Metal-binding</keyword>
<evidence type="ECO:0000256" key="1">
    <source>
        <dbReference type="ARBA" id="ARBA00010587"/>
    </source>
</evidence>
<evidence type="ECO:0000256" key="2">
    <source>
        <dbReference type="ARBA" id="ARBA00022723"/>
    </source>
</evidence>
<dbReference type="Proteomes" id="UP001141327">
    <property type="component" value="Unassembled WGS sequence"/>
</dbReference>
<organism evidence="5 6">
    <name type="scientific">Paratrimastix pyriformis</name>
    <dbReference type="NCBI Taxonomy" id="342808"/>
    <lineage>
        <taxon>Eukaryota</taxon>
        <taxon>Metamonada</taxon>
        <taxon>Preaxostyla</taxon>
        <taxon>Paratrimastigidae</taxon>
        <taxon>Paratrimastix</taxon>
    </lineage>
</organism>